<comment type="subcellular location">
    <subcellularLocation>
        <location evidence="2">Golgi apparatus</location>
    </subcellularLocation>
    <subcellularLocation>
        <location evidence="1">Lysosome</location>
    </subcellularLocation>
</comment>
<dbReference type="CDD" id="cd00201">
    <property type="entry name" value="WW"/>
    <property type="match status" value="2"/>
</dbReference>
<dbReference type="Pfam" id="PF00397">
    <property type="entry name" value="WW"/>
    <property type="match status" value="1"/>
</dbReference>
<dbReference type="InterPro" id="IPR001202">
    <property type="entry name" value="WW_dom"/>
</dbReference>
<protein>
    <recommendedName>
        <fullName evidence="3">WW domain-containing oxidoreductase</fullName>
    </recommendedName>
</protein>
<evidence type="ECO:0000256" key="8">
    <source>
        <dbReference type="ARBA" id="ARBA00023228"/>
    </source>
</evidence>
<organism evidence="10 11">
    <name type="scientific">Nesidiocoris tenuis</name>
    <dbReference type="NCBI Taxonomy" id="355587"/>
    <lineage>
        <taxon>Eukaryota</taxon>
        <taxon>Metazoa</taxon>
        <taxon>Ecdysozoa</taxon>
        <taxon>Arthropoda</taxon>
        <taxon>Hexapoda</taxon>
        <taxon>Insecta</taxon>
        <taxon>Pterygota</taxon>
        <taxon>Neoptera</taxon>
        <taxon>Paraneoptera</taxon>
        <taxon>Hemiptera</taxon>
        <taxon>Heteroptera</taxon>
        <taxon>Panheteroptera</taxon>
        <taxon>Cimicomorpha</taxon>
        <taxon>Miridae</taxon>
        <taxon>Dicyphina</taxon>
        <taxon>Nesidiocoris</taxon>
    </lineage>
</organism>
<keyword evidence="7" id="KW-0333">Golgi apparatus</keyword>
<keyword evidence="4" id="KW-0879">Wnt signaling pathway</keyword>
<keyword evidence="8" id="KW-0458">Lysosome</keyword>
<evidence type="ECO:0000256" key="3">
    <source>
        <dbReference type="ARBA" id="ARBA00016094"/>
    </source>
</evidence>
<dbReference type="EMBL" id="AP028909">
    <property type="protein sequence ID" value="BES89198.1"/>
    <property type="molecule type" value="Genomic_DNA"/>
</dbReference>
<keyword evidence="6" id="KW-0560">Oxidoreductase</keyword>
<feature type="domain" description="WW" evidence="9">
    <location>
        <begin position="13"/>
        <end position="46"/>
    </location>
</feature>
<dbReference type="InterPro" id="IPR002347">
    <property type="entry name" value="SDR_fam"/>
</dbReference>
<dbReference type="SMART" id="SM00456">
    <property type="entry name" value="WW"/>
    <property type="match status" value="2"/>
</dbReference>
<proteinExistence type="predicted"/>
<dbReference type="PROSITE" id="PS50020">
    <property type="entry name" value="WW_DOMAIN_2"/>
    <property type="match status" value="2"/>
</dbReference>
<evidence type="ECO:0000256" key="5">
    <source>
        <dbReference type="ARBA" id="ARBA00022703"/>
    </source>
</evidence>
<dbReference type="PANTHER" id="PTHR43157">
    <property type="entry name" value="PHOSPHATIDYLINOSITOL-GLYCAN BIOSYNTHESIS CLASS F PROTEIN-RELATED"/>
    <property type="match status" value="1"/>
</dbReference>
<evidence type="ECO:0000313" key="11">
    <source>
        <dbReference type="Proteomes" id="UP001307889"/>
    </source>
</evidence>
<evidence type="ECO:0000256" key="1">
    <source>
        <dbReference type="ARBA" id="ARBA00004371"/>
    </source>
</evidence>
<dbReference type="SUPFAM" id="SSF51735">
    <property type="entry name" value="NAD(P)-binding Rossmann-fold domains"/>
    <property type="match status" value="1"/>
</dbReference>
<dbReference type="SUPFAM" id="SSF51045">
    <property type="entry name" value="WW domain"/>
    <property type="match status" value="2"/>
</dbReference>
<keyword evidence="11" id="KW-1185">Reference proteome</keyword>
<dbReference type="PRINTS" id="PR00081">
    <property type="entry name" value="GDHRDH"/>
</dbReference>
<dbReference type="Pfam" id="PF00106">
    <property type="entry name" value="adh_short"/>
    <property type="match status" value="1"/>
</dbReference>
<dbReference type="PANTHER" id="PTHR43157:SF31">
    <property type="entry name" value="PHOSPHATIDYLINOSITOL-GLYCAN BIOSYNTHESIS CLASS F PROTEIN"/>
    <property type="match status" value="1"/>
</dbReference>
<evidence type="ECO:0000256" key="4">
    <source>
        <dbReference type="ARBA" id="ARBA00022687"/>
    </source>
</evidence>
<evidence type="ECO:0000259" key="9">
    <source>
        <dbReference type="PROSITE" id="PS50020"/>
    </source>
</evidence>
<dbReference type="InterPro" id="IPR036291">
    <property type="entry name" value="NAD(P)-bd_dom_sf"/>
</dbReference>
<dbReference type="InterPro" id="IPR036020">
    <property type="entry name" value="WW_dom_sf"/>
</dbReference>
<sequence>MATAYFADSDSEDELPPGWEERATADGCVYYVNHITKGTQWNHPRTRKKKRVSGDLPFGWERIVDENGKVMFADHASKTITYTDPRLAFATEEKEHPTDIRQRFDGSSTALQILHGRDLSGKVAIVTGANCGIGFETARSLALHGCHVILACRNSASGEEAVSKITSERSDAKVEFMELILDKLDSVRSFAGQFSGKFQKLDILILNAGVFGVPFSQTVDGYEVLFQVNHLSQAYLTLLLEDQLTRGSPSRVVFVSSESHRYSTLTSSTMSEDTLTPKSASSYWSMMAYNHSKLLNVIFAGKLSEKWASKGIAVFSLHPGNLIYTNISRYWWFYRFLFTIVRPFTKSLQQGASTTVYCAAAPELESVTGLYFNNCFRTEPSKAAQDPILGNRVWNLTKELILRAGHTVAM</sequence>
<name>A0ABN7AB12_9HEMI</name>
<accession>A0ABN7AB12</accession>
<evidence type="ECO:0000256" key="7">
    <source>
        <dbReference type="ARBA" id="ARBA00023034"/>
    </source>
</evidence>
<evidence type="ECO:0000256" key="6">
    <source>
        <dbReference type="ARBA" id="ARBA00023002"/>
    </source>
</evidence>
<feature type="domain" description="WW" evidence="9">
    <location>
        <begin position="54"/>
        <end position="87"/>
    </location>
</feature>
<evidence type="ECO:0000256" key="2">
    <source>
        <dbReference type="ARBA" id="ARBA00004555"/>
    </source>
</evidence>
<dbReference type="Gene3D" id="2.20.70.10">
    <property type="match status" value="2"/>
</dbReference>
<evidence type="ECO:0000313" key="10">
    <source>
        <dbReference type="EMBL" id="BES89198.1"/>
    </source>
</evidence>
<gene>
    <name evidence="10" type="ORF">NTJ_02005</name>
</gene>
<reference evidence="10 11" key="1">
    <citation type="submission" date="2023-09" db="EMBL/GenBank/DDBJ databases">
        <title>Nesidiocoris tenuis whole genome shotgun sequence.</title>
        <authorList>
            <person name="Shibata T."/>
            <person name="Shimoda M."/>
            <person name="Kobayashi T."/>
            <person name="Uehara T."/>
        </authorList>
    </citation>
    <scope>NUCLEOTIDE SEQUENCE [LARGE SCALE GENOMIC DNA]</scope>
    <source>
        <strain evidence="10 11">Japan</strain>
    </source>
</reference>
<dbReference type="Proteomes" id="UP001307889">
    <property type="component" value="Chromosome 1"/>
</dbReference>
<keyword evidence="5" id="KW-0053">Apoptosis</keyword>
<dbReference type="PROSITE" id="PS01159">
    <property type="entry name" value="WW_DOMAIN_1"/>
    <property type="match status" value="1"/>
</dbReference>
<dbReference type="Gene3D" id="3.40.50.720">
    <property type="entry name" value="NAD(P)-binding Rossmann-like Domain"/>
    <property type="match status" value="1"/>
</dbReference>